<dbReference type="SFLD" id="SFLDS00029">
    <property type="entry name" value="Radical_SAM"/>
    <property type="match status" value="1"/>
</dbReference>
<proteinExistence type="predicted"/>
<accession>A0A8S5R238</accession>
<dbReference type="SUPFAM" id="SSF102114">
    <property type="entry name" value="Radical SAM enzymes"/>
    <property type="match status" value="1"/>
</dbReference>
<dbReference type="InterPro" id="IPR058240">
    <property type="entry name" value="rSAM_sf"/>
</dbReference>
<organism evidence="1">
    <name type="scientific">Siphoviridae sp. ctXX925</name>
    <dbReference type="NCBI Taxonomy" id="2826370"/>
    <lineage>
        <taxon>Viruses</taxon>
        <taxon>Duplodnaviria</taxon>
        <taxon>Heunggongvirae</taxon>
        <taxon>Uroviricota</taxon>
        <taxon>Caudoviricetes</taxon>
    </lineage>
</organism>
<dbReference type="GO" id="GO:0003824">
    <property type="term" value="F:catalytic activity"/>
    <property type="evidence" value="ECO:0007669"/>
    <property type="project" value="InterPro"/>
</dbReference>
<dbReference type="EMBL" id="BK015794">
    <property type="protein sequence ID" value="DAE25145.1"/>
    <property type="molecule type" value="Genomic_DNA"/>
</dbReference>
<dbReference type="GO" id="GO:0051536">
    <property type="term" value="F:iron-sulfur cluster binding"/>
    <property type="evidence" value="ECO:0007669"/>
    <property type="project" value="InterPro"/>
</dbReference>
<name>A0A8S5R238_9CAUD</name>
<evidence type="ECO:0000313" key="1">
    <source>
        <dbReference type="EMBL" id="DAE25145.1"/>
    </source>
</evidence>
<reference evidence="1" key="1">
    <citation type="journal article" date="2021" name="Proc. Natl. Acad. Sci. U.S.A.">
        <title>A Catalog of Tens of Thousands of Viruses from Human Metagenomes Reveals Hidden Associations with Chronic Diseases.</title>
        <authorList>
            <person name="Tisza M.J."/>
            <person name="Buck C.B."/>
        </authorList>
    </citation>
    <scope>NUCLEOTIDE SEQUENCE</scope>
    <source>
        <strain evidence="1">CtXX925</strain>
    </source>
</reference>
<keyword evidence="1" id="KW-0687">Ribonucleoprotein</keyword>
<keyword evidence="1" id="KW-0689">Ribosomal protein</keyword>
<protein>
    <submittedName>
        <fullName evidence="1">Ribosomal protein S12 methylthiotransferase</fullName>
    </submittedName>
</protein>
<sequence>MKIGLIDVDGRHGKKKWGATIYPNVALGKIARWHTMQGDKVEWAQPTDLFDRHHYDILYASKVFNFSPDIDFRQFSYDRLEKGGTGYDIYKRLPDEIDRLQTLYELSPWVPKNYAYGKLTEGCPNRCFWCVVPKKEGFIRPYMDIEEIAIEGRTHVVLMDNNILAAGDYAVEQFHKIIREGYHIDFNQAMDARLVTPEYAELLGKVKWIDSRIRFGCDTTAQIAECERAMQLINAAGFRGQYFLYTMIGGKNDFRECYHRLHYWWERLQRFHKNHEGRTVYVYAQPYRDPTNPNHAIPQWQKDMARWCNKRMIFCTTDFKNFRPRKEFKCEEYLREYGVSENTSIYTMQMEVSIACR</sequence>
<dbReference type="InterPro" id="IPR007197">
    <property type="entry name" value="rSAM"/>
</dbReference>